<dbReference type="Proteomes" id="UP001160334">
    <property type="component" value="Unassembled WGS sequence"/>
</dbReference>
<feature type="transmembrane region" description="Helical" evidence="1">
    <location>
        <begin position="6"/>
        <end position="22"/>
    </location>
</feature>
<evidence type="ECO:0000313" key="2">
    <source>
        <dbReference type="EMBL" id="MDH6283810.1"/>
    </source>
</evidence>
<keyword evidence="1" id="KW-0812">Transmembrane</keyword>
<protein>
    <recommendedName>
        <fullName evidence="4">DUF1453 domain-containing protein</fullName>
    </recommendedName>
</protein>
<reference evidence="2 3" key="1">
    <citation type="submission" date="2023-04" db="EMBL/GenBank/DDBJ databases">
        <title>Forest soil microbial communities from Buena Vista Peninsula, Colon Province, Panama.</title>
        <authorList>
            <person name="Bouskill N."/>
        </authorList>
    </citation>
    <scope>NUCLEOTIDE SEQUENCE [LARGE SCALE GENOMIC DNA]</scope>
    <source>
        <strain evidence="2 3">CFH S0262</strain>
    </source>
</reference>
<feature type="transmembrane region" description="Helical" evidence="1">
    <location>
        <begin position="31"/>
        <end position="47"/>
    </location>
</feature>
<evidence type="ECO:0000256" key="1">
    <source>
        <dbReference type="SAM" id="Phobius"/>
    </source>
</evidence>
<keyword evidence="1" id="KW-0472">Membrane</keyword>
<comment type="caution">
    <text evidence="2">The sequence shown here is derived from an EMBL/GenBank/DDBJ whole genome shotgun (WGS) entry which is preliminary data.</text>
</comment>
<sequence length="173" mass="18028">MGPVQIVIAILVVGYILYRRFVGSVLEARRLLVLPLILAAVGVAGLGDLHALSASGVAMLVAGTAASVVLGLVRGATVRVADRDGVVWMRYRGVTVALWVLTIAVKIGLAVVAHGADAPSGAVLSLGLGIVAESVVILLRALRLESSVLWRASSRRTGRPVVFAPAVPKPDRW</sequence>
<dbReference type="RefSeq" id="WP_280763066.1">
    <property type="nucleotide sequence ID" value="NZ_JARXVC010000016.1"/>
</dbReference>
<gene>
    <name evidence="2" type="ORF">M2280_005061</name>
</gene>
<feature type="transmembrane region" description="Helical" evidence="1">
    <location>
        <begin position="122"/>
        <end position="142"/>
    </location>
</feature>
<evidence type="ECO:0000313" key="3">
    <source>
        <dbReference type="Proteomes" id="UP001160334"/>
    </source>
</evidence>
<organism evidence="2 3">
    <name type="scientific">Prescottella agglutinans</name>
    <dbReference type="NCBI Taxonomy" id="1644129"/>
    <lineage>
        <taxon>Bacteria</taxon>
        <taxon>Bacillati</taxon>
        <taxon>Actinomycetota</taxon>
        <taxon>Actinomycetes</taxon>
        <taxon>Mycobacteriales</taxon>
        <taxon>Nocardiaceae</taxon>
        <taxon>Prescottella</taxon>
    </lineage>
</organism>
<accession>A0ABT6MHV3</accession>
<feature type="transmembrane region" description="Helical" evidence="1">
    <location>
        <begin position="94"/>
        <end position="116"/>
    </location>
</feature>
<keyword evidence="1" id="KW-1133">Transmembrane helix</keyword>
<dbReference type="EMBL" id="JARXVC010000016">
    <property type="protein sequence ID" value="MDH6283810.1"/>
    <property type="molecule type" value="Genomic_DNA"/>
</dbReference>
<name>A0ABT6MHV3_9NOCA</name>
<keyword evidence="3" id="KW-1185">Reference proteome</keyword>
<feature type="transmembrane region" description="Helical" evidence="1">
    <location>
        <begin position="53"/>
        <end position="73"/>
    </location>
</feature>
<proteinExistence type="predicted"/>
<evidence type="ECO:0008006" key="4">
    <source>
        <dbReference type="Google" id="ProtNLM"/>
    </source>
</evidence>